<evidence type="ECO:0000313" key="3">
    <source>
        <dbReference type="EMBL" id="PJF17480.1"/>
    </source>
</evidence>
<feature type="domain" description="RRM" evidence="2">
    <location>
        <begin position="146"/>
        <end position="224"/>
    </location>
</feature>
<dbReference type="STRING" id="1246581.A0A2H9TIP0"/>
<comment type="caution">
    <text evidence="3">The sequence shown here is derived from an EMBL/GenBank/DDBJ whole genome shotgun (WGS) entry which is preliminary data.</text>
</comment>
<evidence type="ECO:0000259" key="2">
    <source>
        <dbReference type="PROSITE" id="PS50102"/>
    </source>
</evidence>
<evidence type="ECO:0000256" key="1">
    <source>
        <dbReference type="PROSITE-ProRule" id="PRU00176"/>
    </source>
</evidence>
<dbReference type="Proteomes" id="UP000240830">
    <property type="component" value="Unassembled WGS sequence"/>
</dbReference>
<dbReference type="OrthoDB" id="15688at2759"/>
<sequence>MSNDHAHWYPLQSSRGSLISVTKLPRIIGIYYKAPTDHWYLLQNSYGSLVSIKKLPWFQILQSLSPDLIAGVAMEQERYEITVDADDVMDSQPTEEPSTTRLRSAVTKRKGRGFSSAADSSGLSAVTHFDTLYESSGRALRSIEGWVLFVTGLHEEVTEEDLYDRFADYGTVRELKMDLDHRTGYVKGYALVEYLEYAQAKEALEALNGSSFMDGILNVDFAFSKPPTQ</sequence>
<dbReference type="AlphaFoldDB" id="A0A2H9TIP0"/>
<name>A0A2H9TIP0_9FUNG</name>
<dbReference type="GO" id="GO:0003723">
    <property type="term" value="F:RNA binding"/>
    <property type="evidence" value="ECO:0007669"/>
    <property type="project" value="UniProtKB-UniRule"/>
</dbReference>
<organism evidence="3 4">
    <name type="scientific">Paramicrosporidium saccamoebae</name>
    <dbReference type="NCBI Taxonomy" id="1246581"/>
    <lineage>
        <taxon>Eukaryota</taxon>
        <taxon>Fungi</taxon>
        <taxon>Fungi incertae sedis</taxon>
        <taxon>Cryptomycota</taxon>
        <taxon>Cryptomycota incertae sedis</taxon>
        <taxon>Paramicrosporidium</taxon>
    </lineage>
</organism>
<accession>A0A2H9TIP0</accession>
<protein>
    <recommendedName>
        <fullName evidence="2">RRM domain-containing protein</fullName>
    </recommendedName>
</protein>
<dbReference type="SUPFAM" id="SSF54928">
    <property type="entry name" value="RNA-binding domain, RBD"/>
    <property type="match status" value="1"/>
</dbReference>
<dbReference type="EMBL" id="MTSL01000173">
    <property type="protein sequence ID" value="PJF17480.1"/>
    <property type="molecule type" value="Genomic_DNA"/>
</dbReference>
<gene>
    <name evidence="3" type="ORF">PSACC_02705</name>
</gene>
<dbReference type="InterPro" id="IPR035979">
    <property type="entry name" value="RBD_domain_sf"/>
</dbReference>
<proteinExistence type="predicted"/>
<dbReference type="PRINTS" id="PR01738">
    <property type="entry name" value="RNABINDINGM8"/>
</dbReference>
<keyword evidence="4" id="KW-1185">Reference proteome</keyword>
<dbReference type="GO" id="GO:0005737">
    <property type="term" value="C:cytoplasm"/>
    <property type="evidence" value="ECO:0007669"/>
    <property type="project" value="InterPro"/>
</dbReference>
<dbReference type="Pfam" id="PF00076">
    <property type="entry name" value="RRM_1"/>
    <property type="match status" value="1"/>
</dbReference>
<dbReference type="PROSITE" id="PS50102">
    <property type="entry name" value="RRM"/>
    <property type="match status" value="1"/>
</dbReference>
<dbReference type="InterPro" id="IPR008111">
    <property type="entry name" value="RNA-bd_8"/>
</dbReference>
<dbReference type="SMART" id="SM00360">
    <property type="entry name" value="RRM"/>
    <property type="match status" value="1"/>
</dbReference>
<reference evidence="3 4" key="1">
    <citation type="submission" date="2016-10" db="EMBL/GenBank/DDBJ databases">
        <title>The genome of Paramicrosporidium saccamoebae is the missing link in understanding Cryptomycota and Microsporidia evolution.</title>
        <authorList>
            <person name="Quandt C.A."/>
            <person name="Beaudet D."/>
            <person name="Corsaro D."/>
            <person name="Michel R."/>
            <person name="Corradi N."/>
            <person name="James T."/>
        </authorList>
    </citation>
    <scope>NUCLEOTIDE SEQUENCE [LARGE SCALE GENOMIC DNA]</scope>
    <source>
        <strain evidence="3 4">KSL3</strain>
    </source>
</reference>
<dbReference type="GO" id="GO:0006396">
    <property type="term" value="P:RNA processing"/>
    <property type="evidence" value="ECO:0007669"/>
    <property type="project" value="InterPro"/>
</dbReference>
<keyword evidence="1" id="KW-0694">RNA-binding</keyword>
<evidence type="ECO:0000313" key="4">
    <source>
        <dbReference type="Proteomes" id="UP000240830"/>
    </source>
</evidence>
<dbReference type="PANTHER" id="PTHR45894">
    <property type="entry name" value="RNA-BINDING PROTEIN 8A"/>
    <property type="match status" value="1"/>
</dbReference>
<dbReference type="Gene3D" id="3.30.70.330">
    <property type="match status" value="1"/>
</dbReference>
<dbReference type="GO" id="GO:0005634">
    <property type="term" value="C:nucleus"/>
    <property type="evidence" value="ECO:0007669"/>
    <property type="project" value="InterPro"/>
</dbReference>
<dbReference type="InterPro" id="IPR012677">
    <property type="entry name" value="Nucleotide-bd_a/b_plait_sf"/>
</dbReference>
<dbReference type="InterPro" id="IPR000504">
    <property type="entry name" value="RRM_dom"/>
</dbReference>